<dbReference type="GO" id="GO:0015833">
    <property type="term" value="P:peptide transport"/>
    <property type="evidence" value="ECO:0007669"/>
    <property type="project" value="TreeGrafter"/>
</dbReference>
<dbReference type="PIRSF" id="PIRSF002741">
    <property type="entry name" value="MppA"/>
    <property type="match status" value="1"/>
</dbReference>
<dbReference type="GO" id="GO:0030288">
    <property type="term" value="C:outer membrane-bounded periplasmic space"/>
    <property type="evidence" value="ECO:0007669"/>
    <property type="project" value="UniProtKB-ARBA"/>
</dbReference>
<evidence type="ECO:0000256" key="3">
    <source>
        <dbReference type="ARBA" id="ARBA00022448"/>
    </source>
</evidence>
<dbReference type="GO" id="GO:0043190">
    <property type="term" value="C:ATP-binding cassette (ABC) transporter complex"/>
    <property type="evidence" value="ECO:0007669"/>
    <property type="project" value="InterPro"/>
</dbReference>
<sequence length="533" mass="58404">MMISMRAAAMAAVSAFALSSAVPASAQNLSMAVGAQVTSLDPHYHALSPNLAVATMIFDTLTAFDSESRMEPGLAESWRAVEPTVWEFKLRPGVKFHNGNAFTAEDVAFTIARVPQVVNSPSSYAIYTRAIERVEIVDPLTVRFHTRSPYPVLPNDLGQVAILDKETHEGASTEDFNSGKVAVGTGPFRYVNFRSGDRLELERNDAYWGDKPHWARVNYRILPNDASRTAALLAGDVDFIDQVPTSDLANLRRSDKVRVSEKDGLRIIFLALDHLHPEGSPQITDAEGKPLGKNPLHDLRVRRALSTAIDRPAIASRVMEGTSMPSGQFLPPTAFGAIPDLAAPKADPDAAKKLLAEAGYPNGFRITLSGPNDRYMNDARIVQAIGQMWTRIGVRTQVDAQPWTTFISRAGRQEFSAFLVGWGSSSGEASNPLRSLVAGYDRDKGFGTSNRGRYSNPEVDAKLEAALRELDDPKREALLRDATRLAMEDVAIIPIHIQKNLWAMRPTLQHDSRADELTRAQDVRPASSQPAAR</sequence>
<comment type="similarity">
    <text evidence="2">Belongs to the bacterial solute-binding protein 5 family.</text>
</comment>
<dbReference type="InterPro" id="IPR039424">
    <property type="entry name" value="SBP_5"/>
</dbReference>
<dbReference type="Pfam" id="PF00496">
    <property type="entry name" value="SBP_bac_5"/>
    <property type="match status" value="1"/>
</dbReference>
<keyword evidence="9" id="KW-1185">Reference proteome</keyword>
<feature type="compositionally biased region" description="Basic and acidic residues" evidence="5">
    <location>
        <begin position="513"/>
        <end position="522"/>
    </location>
</feature>
<reference evidence="9" key="1">
    <citation type="submission" date="2017-10" db="EMBL/GenBank/DDBJ databases">
        <authorList>
            <person name="Toshchakov S.V."/>
            <person name="Goeva M.A."/>
        </authorList>
    </citation>
    <scope>NUCLEOTIDE SEQUENCE [LARGE SCALE GENOMIC DNA]</scope>
    <source>
        <strain evidence="9">JR1/69-1-13</strain>
    </source>
</reference>
<evidence type="ECO:0000256" key="5">
    <source>
        <dbReference type="SAM" id="MobiDB-lite"/>
    </source>
</evidence>
<feature type="chain" id="PRO_5015774141" evidence="6">
    <location>
        <begin position="27"/>
        <end position="533"/>
    </location>
</feature>
<evidence type="ECO:0000259" key="7">
    <source>
        <dbReference type="Pfam" id="PF00496"/>
    </source>
</evidence>
<evidence type="ECO:0000313" key="8">
    <source>
        <dbReference type="EMBL" id="PWC27781.1"/>
    </source>
</evidence>
<evidence type="ECO:0000313" key="9">
    <source>
        <dbReference type="Proteomes" id="UP000245048"/>
    </source>
</evidence>
<dbReference type="GO" id="GO:1904680">
    <property type="term" value="F:peptide transmembrane transporter activity"/>
    <property type="evidence" value="ECO:0007669"/>
    <property type="project" value="TreeGrafter"/>
</dbReference>
<keyword evidence="3" id="KW-0813">Transport</keyword>
<name>A0A2U1V1P0_9PROT</name>
<feature type="domain" description="Solute-binding protein family 5" evidence="7">
    <location>
        <begin position="70"/>
        <end position="439"/>
    </location>
</feature>
<dbReference type="AlphaFoldDB" id="A0A2U1V1P0"/>
<dbReference type="PANTHER" id="PTHR30290:SF9">
    <property type="entry name" value="OLIGOPEPTIDE-BINDING PROTEIN APPA"/>
    <property type="match status" value="1"/>
</dbReference>
<dbReference type="Gene3D" id="3.90.76.10">
    <property type="entry name" value="Dipeptide-binding Protein, Domain 1"/>
    <property type="match status" value="1"/>
</dbReference>
<gene>
    <name evidence="8" type="ORF">CR165_15910</name>
</gene>
<dbReference type="PANTHER" id="PTHR30290">
    <property type="entry name" value="PERIPLASMIC BINDING COMPONENT OF ABC TRANSPORTER"/>
    <property type="match status" value="1"/>
</dbReference>
<dbReference type="InterPro" id="IPR030678">
    <property type="entry name" value="Peptide/Ni-bd"/>
</dbReference>
<organism evidence="8 9">
    <name type="scientific">Teichococcus aestuarii</name>
    <dbReference type="NCBI Taxonomy" id="568898"/>
    <lineage>
        <taxon>Bacteria</taxon>
        <taxon>Pseudomonadati</taxon>
        <taxon>Pseudomonadota</taxon>
        <taxon>Alphaproteobacteria</taxon>
        <taxon>Acetobacterales</taxon>
        <taxon>Roseomonadaceae</taxon>
        <taxon>Roseomonas</taxon>
    </lineage>
</organism>
<protein>
    <submittedName>
        <fullName evidence="8">ABC transporter substrate-binding protein</fullName>
    </submittedName>
</protein>
<evidence type="ECO:0000256" key="1">
    <source>
        <dbReference type="ARBA" id="ARBA00004418"/>
    </source>
</evidence>
<comment type="subcellular location">
    <subcellularLocation>
        <location evidence="1">Periplasm</location>
    </subcellularLocation>
</comment>
<dbReference type="EMBL" id="PDOA01000011">
    <property type="protein sequence ID" value="PWC27781.1"/>
    <property type="molecule type" value="Genomic_DNA"/>
</dbReference>
<accession>A0A2U1V1P0</accession>
<feature type="region of interest" description="Disordered" evidence="5">
    <location>
        <begin position="513"/>
        <end position="533"/>
    </location>
</feature>
<dbReference type="Gene3D" id="3.10.105.10">
    <property type="entry name" value="Dipeptide-binding Protein, Domain 3"/>
    <property type="match status" value="1"/>
</dbReference>
<dbReference type="Proteomes" id="UP000245048">
    <property type="component" value="Unassembled WGS sequence"/>
</dbReference>
<evidence type="ECO:0000256" key="2">
    <source>
        <dbReference type="ARBA" id="ARBA00005695"/>
    </source>
</evidence>
<dbReference type="CDD" id="cd08498">
    <property type="entry name" value="PBP2_NikA_DppA_OppA_like_2"/>
    <property type="match status" value="1"/>
</dbReference>
<dbReference type="SUPFAM" id="SSF53850">
    <property type="entry name" value="Periplasmic binding protein-like II"/>
    <property type="match status" value="1"/>
</dbReference>
<dbReference type="InterPro" id="IPR000914">
    <property type="entry name" value="SBP_5_dom"/>
</dbReference>
<keyword evidence="4 6" id="KW-0732">Signal</keyword>
<evidence type="ECO:0000256" key="4">
    <source>
        <dbReference type="ARBA" id="ARBA00022729"/>
    </source>
</evidence>
<comment type="caution">
    <text evidence="8">The sequence shown here is derived from an EMBL/GenBank/DDBJ whole genome shotgun (WGS) entry which is preliminary data.</text>
</comment>
<evidence type="ECO:0000256" key="6">
    <source>
        <dbReference type="SAM" id="SignalP"/>
    </source>
</evidence>
<dbReference type="Gene3D" id="3.40.190.10">
    <property type="entry name" value="Periplasmic binding protein-like II"/>
    <property type="match status" value="1"/>
</dbReference>
<dbReference type="OrthoDB" id="9773508at2"/>
<proteinExistence type="inferred from homology"/>
<dbReference type="RefSeq" id="WP_109517942.1">
    <property type="nucleotide sequence ID" value="NZ_PDOA01000011.1"/>
</dbReference>
<feature type="signal peptide" evidence="6">
    <location>
        <begin position="1"/>
        <end position="26"/>
    </location>
</feature>